<accession>A0AAV4TWV8</accession>
<evidence type="ECO:0000313" key="2">
    <source>
        <dbReference type="EMBL" id="GIY48738.1"/>
    </source>
</evidence>
<feature type="region of interest" description="Disordered" evidence="1">
    <location>
        <begin position="66"/>
        <end position="93"/>
    </location>
</feature>
<dbReference type="Proteomes" id="UP001054837">
    <property type="component" value="Unassembled WGS sequence"/>
</dbReference>
<organism evidence="2 3">
    <name type="scientific">Caerostris darwini</name>
    <dbReference type="NCBI Taxonomy" id="1538125"/>
    <lineage>
        <taxon>Eukaryota</taxon>
        <taxon>Metazoa</taxon>
        <taxon>Ecdysozoa</taxon>
        <taxon>Arthropoda</taxon>
        <taxon>Chelicerata</taxon>
        <taxon>Arachnida</taxon>
        <taxon>Araneae</taxon>
        <taxon>Araneomorphae</taxon>
        <taxon>Entelegynae</taxon>
        <taxon>Araneoidea</taxon>
        <taxon>Araneidae</taxon>
        <taxon>Caerostris</taxon>
    </lineage>
</organism>
<dbReference type="AlphaFoldDB" id="A0AAV4TWV8"/>
<evidence type="ECO:0000256" key="1">
    <source>
        <dbReference type="SAM" id="MobiDB-lite"/>
    </source>
</evidence>
<sequence>MAQIKLVHYYLTSSFRKTRLPTNPLITFFPSCNFFHLSPTALRRQMRRASPGVRCVEQWTDGPQTPRGYRVANARPPRAKKSVPLGDPLHLSL</sequence>
<name>A0AAV4TWV8_9ARAC</name>
<protein>
    <submittedName>
        <fullName evidence="2">Uncharacterized protein</fullName>
    </submittedName>
</protein>
<evidence type="ECO:0000313" key="3">
    <source>
        <dbReference type="Proteomes" id="UP001054837"/>
    </source>
</evidence>
<dbReference type="EMBL" id="BPLQ01010149">
    <property type="protein sequence ID" value="GIY48738.1"/>
    <property type="molecule type" value="Genomic_DNA"/>
</dbReference>
<gene>
    <name evidence="2" type="ORF">CDAR_314751</name>
</gene>
<keyword evidence="3" id="KW-1185">Reference proteome</keyword>
<reference evidence="2 3" key="1">
    <citation type="submission" date="2021-06" db="EMBL/GenBank/DDBJ databases">
        <title>Caerostris darwini draft genome.</title>
        <authorList>
            <person name="Kono N."/>
            <person name="Arakawa K."/>
        </authorList>
    </citation>
    <scope>NUCLEOTIDE SEQUENCE [LARGE SCALE GENOMIC DNA]</scope>
</reference>
<comment type="caution">
    <text evidence="2">The sequence shown here is derived from an EMBL/GenBank/DDBJ whole genome shotgun (WGS) entry which is preliminary data.</text>
</comment>
<proteinExistence type="predicted"/>